<dbReference type="SMART" id="SM00209">
    <property type="entry name" value="TSP1"/>
    <property type="match status" value="1"/>
</dbReference>
<reference evidence="2 3" key="1">
    <citation type="submission" date="2018-08" db="EMBL/GenBank/DDBJ databases">
        <authorList>
            <person name="Laetsch R D."/>
            <person name="Stevens L."/>
            <person name="Kumar S."/>
            <person name="Blaxter L. M."/>
        </authorList>
    </citation>
    <scope>NUCLEOTIDE SEQUENCE [LARGE SCALE GENOMIC DNA]</scope>
</reference>
<dbReference type="InterPro" id="IPR036383">
    <property type="entry name" value="TSP1_rpt_sf"/>
</dbReference>
<name>A0A3P6TV79_LITSI</name>
<evidence type="ECO:0000256" key="1">
    <source>
        <dbReference type="SAM" id="Phobius"/>
    </source>
</evidence>
<accession>A0A3P6TV79</accession>
<proteinExistence type="predicted"/>
<keyword evidence="1" id="KW-0812">Transmembrane</keyword>
<dbReference type="Gene3D" id="2.20.100.10">
    <property type="entry name" value="Thrombospondin type-1 (TSP1) repeat"/>
    <property type="match status" value="1"/>
</dbReference>
<dbReference type="InterPro" id="IPR000884">
    <property type="entry name" value="TSP1_rpt"/>
</dbReference>
<feature type="transmembrane region" description="Helical" evidence="1">
    <location>
        <begin position="150"/>
        <end position="168"/>
    </location>
</feature>
<keyword evidence="1" id="KW-0472">Membrane</keyword>
<dbReference type="PROSITE" id="PS50092">
    <property type="entry name" value="TSP1"/>
    <property type="match status" value="1"/>
</dbReference>
<dbReference type="OrthoDB" id="291007at2759"/>
<dbReference type="EMBL" id="UYRX01000935">
    <property type="protein sequence ID" value="VDK87239.1"/>
    <property type="molecule type" value="Genomic_DNA"/>
</dbReference>
<evidence type="ECO:0000313" key="2">
    <source>
        <dbReference type="EMBL" id="VDK87239.1"/>
    </source>
</evidence>
<sequence>MCCYDKPANSLISSLHQAVIIFRATVAEDTGFNLKFRKTMKPAQTTPELLKTTTAAPRTTIAGENIWSEWGEWSQCSRPCGACGIQSRIRACKTAQCRCHSSPLAIIAMMCPISFVEKNLITAVKVKNSPRATCKHVQLMPDVIMLNSKIEYVLMVAHVASISFLLFIDK</sequence>
<dbReference type="STRING" id="42156.A0A3P6TV79"/>
<gene>
    <name evidence="2" type="ORF">NLS_LOCUS8049</name>
</gene>
<protein>
    <submittedName>
        <fullName evidence="2">Uncharacterized protein</fullName>
    </submittedName>
</protein>
<dbReference type="SUPFAM" id="SSF82895">
    <property type="entry name" value="TSP-1 type 1 repeat"/>
    <property type="match status" value="1"/>
</dbReference>
<keyword evidence="1" id="KW-1133">Transmembrane helix</keyword>
<dbReference type="AlphaFoldDB" id="A0A3P6TV79"/>
<dbReference type="Pfam" id="PF00090">
    <property type="entry name" value="TSP_1"/>
    <property type="match status" value="1"/>
</dbReference>
<keyword evidence="3" id="KW-1185">Reference proteome</keyword>
<dbReference type="Proteomes" id="UP000277928">
    <property type="component" value="Unassembled WGS sequence"/>
</dbReference>
<evidence type="ECO:0000313" key="3">
    <source>
        <dbReference type="Proteomes" id="UP000277928"/>
    </source>
</evidence>
<organism evidence="2 3">
    <name type="scientific">Litomosoides sigmodontis</name>
    <name type="common">Filarial nematode worm</name>
    <dbReference type="NCBI Taxonomy" id="42156"/>
    <lineage>
        <taxon>Eukaryota</taxon>
        <taxon>Metazoa</taxon>
        <taxon>Ecdysozoa</taxon>
        <taxon>Nematoda</taxon>
        <taxon>Chromadorea</taxon>
        <taxon>Rhabditida</taxon>
        <taxon>Spirurina</taxon>
        <taxon>Spiruromorpha</taxon>
        <taxon>Filarioidea</taxon>
        <taxon>Onchocercidae</taxon>
        <taxon>Litomosoides</taxon>
    </lineage>
</organism>